<comment type="caution">
    <text evidence="3">The sequence shown here is derived from an EMBL/GenBank/DDBJ whole genome shotgun (WGS) entry which is preliminary data.</text>
</comment>
<evidence type="ECO:0000313" key="3">
    <source>
        <dbReference type="EMBL" id="KAK6925549.1"/>
    </source>
</evidence>
<dbReference type="FunFam" id="1.25.40.10:FF:000436">
    <property type="entry name" value="Pentatricopeptide repeat-containing protein At5g39350 family"/>
    <property type="match status" value="1"/>
</dbReference>
<evidence type="ECO:0000313" key="4">
    <source>
        <dbReference type="Proteomes" id="UP001370490"/>
    </source>
</evidence>
<name>A0AAN8V626_9MAGN</name>
<reference evidence="3 4" key="1">
    <citation type="submission" date="2023-12" db="EMBL/GenBank/DDBJ databases">
        <title>A high-quality genome assembly for Dillenia turbinata (Dilleniales).</title>
        <authorList>
            <person name="Chanderbali A."/>
        </authorList>
    </citation>
    <scope>NUCLEOTIDE SEQUENCE [LARGE SCALE GENOMIC DNA]</scope>
    <source>
        <strain evidence="3">LSX21</strain>
        <tissue evidence="3">Leaf</tissue>
    </source>
</reference>
<dbReference type="EMBL" id="JBAMMX010000015">
    <property type="protein sequence ID" value="KAK6925549.1"/>
    <property type="molecule type" value="Genomic_DNA"/>
</dbReference>
<protein>
    <submittedName>
        <fullName evidence="3">Pentatricopeptide repeat</fullName>
    </submittedName>
</protein>
<evidence type="ECO:0000256" key="2">
    <source>
        <dbReference type="PROSITE-ProRule" id="PRU00708"/>
    </source>
</evidence>
<dbReference type="Gene3D" id="1.25.40.10">
    <property type="entry name" value="Tetratricopeptide repeat domain"/>
    <property type="match status" value="3"/>
</dbReference>
<keyword evidence="1" id="KW-0677">Repeat</keyword>
<feature type="repeat" description="PPR" evidence="2">
    <location>
        <begin position="57"/>
        <end position="87"/>
    </location>
</feature>
<dbReference type="NCBIfam" id="TIGR00756">
    <property type="entry name" value="PPR"/>
    <property type="match status" value="5"/>
</dbReference>
<dbReference type="PANTHER" id="PTHR24015:SF739">
    <property type="entry name" value="OS03G0644200 PROTEIN"/>
    <property type="match status" value="1"/>
</dbReference>
<feature type="repeat" description="PPR" evidence="2">
    <location>
        <begin position="189"/>
        <end position="223"/>
    </location>
</feature>
<dbReference type="FunFam" id="1.25.40.10:FF:000344">
    <property type="entry name" value="Pentatricopeptide repeat-containing protein"/>
    <property type="match status" value="1"/>
</dbReference>
<dbReference type="GO" id="GO:0009451">
    <property type="term" value="P:RNA modification"/>
    <property type="evidence" value="ECO:0007669"/>
    <property type="project" value="InterPro"/>
</dbReference>
<gene>
    <name evidence="3" type="ORF">RJ641_007268</name>
</gene>
<dbReference type="InterPro" id="IPR002885">
    <property type="entry name" value="PPR_rpt"/>
</dbReference>
<dbReference type="GO" id="GO:0003723">
    <property type="term" value="F:RNA binding"/>
    <property type="evidence" value="ECO:0007669"/>
    <property type="project" value="InterPro"/>
</dbReference>
<dbReference type="Proteomes" id="UP001370490">
    <property type="component" value="Unassembled WGS sequence"/>
</dbReference>
<dbReference type="Pfam" id="PF01535">
    <property type="entry name" value="PPR"/>
    <property type="match status" value="3"/>
</dbReference>
<evidence type="ECO:0000256" key="1">
    <source>
        <dbReference type="ARBA" id="ARBA00022737"/>
    </source>
</evidence>
<dbReference type="PROSITE" id="PS51375">
    <property type="entry name" value="PPR"/>
    <property type="match status" value="4"/>
</dbReference>
<dbReference type="InterPro" id="IPR046960">
    <property type="entry name" value="PPR_At4g14850-like_plant"/>
</dbReference>
<dbReference type="FunFam" id="1.25.40.10:FF:000284">
    <property type="entry name" value="Pentatricopeptide repeat-containing protein"/>
    <property type="match status" value="1"/>
</dbReference>
<keyword evidence="4" id="KW-1185">Reference proteome</keyword>
<dbReference type="AlphaFoldDB" id="A0AAN8V626"/>
<dbReference type="InterPro" id="IPR011990">
    <property type="entry name" value="TPR-like_helical_dom_sf"/>
</dbReference>
<feature type="repeat" description="PPR" evidence="2">
    <location>
        <begin position="88"/>
        <end position="122"/>
    </location>
</feature>
<sequence>MFVEALELFKIMMVNPFVKPDNYTYPSVLKACGGLGRINDGKMLHAHLTKAGILSSDVVVTSSLVGAYAKCTMFNYAIQLFDEMLERDVACWNTVITCFYQDGQCEKALEMFDEMKKAGFEPDSVTFTTVLSACARLLDLERGKTIHGELMRSDLLYDDFVCSALVDMYGKCRCLEMAKAVFERMPQKSVVSWNSMVAGYSLQGDSVSCIDLFRRLIVQGVKPTLTTLSSLLVACSRSADLRRGKFVHGYIVRNNVEPDIFIGTTLIDLYHKCYCVQSADRVFEKMPKTNVVVWNVMISGYVTLGHYFEAFELFTEMRNVGVRPDAITLTSILTACSQLGTLGQGKEIHRSYIEGKLDSNEIVMGALLDMIYVFVIGSLSSIKSCDYYSGHAGETSH</sequence>
<proteinExistence type="predicted"/>
<feature type="repeat" description="PPR" evidence="2">
    <location>
        <begin position="290"/>
        <end position="324"/>
    </location>
</feature>
<accession>A0AAN8V626</accession>
<dbReference type="Pfam" id="PF13041">
    <property type="entry name" value="PPR_2"/>
    <property type="match status" value="2"/>
</dbReference>
<dbReference type="PANTHER" id="PTHR24015">
    <property type="entry name" value="OS07G0578800 PROTEIN-RELATED"/>
    <property type="match status" value="1"/>
</dbReference>
<organism evidence="3 4">
    <name type="scientific">Dillenia turbinata</name>
    <dbReference type="NCBI Taxonomy" id="194707"/>
    <lineage>
        <taxon>Eukaryota</taxon>
        <taxon>Viridiplantae</taxon>
        <taxon>Streptophyta</taxon>
        <taxon>Embryophyta</taxon>
        <taxon>Tracheophyta</taxon>
        <taxon>Spermatophyta</taxon>
        <taxon>Magnoliopsida</taxon>
        <taxon>eudicotyledons</taxon>
        <taxon>Gunneridae</taxon>
        <taxon>Pentapetalae</taxon>
        <taxon>Dilleniales</taxon>
        <taxon>Dilleniaceae</taxon>
        <taxon>Dillenia</taxon>
    </lineage>
</organism>